<name>A0ABV7N6Z9_9STAP</name>
<comment type="caution">
    <text evidence="1">The sequence shown here is derived from an EMBL/GenBank/DDBJ whole genome shotgun (WGS) entry which is preliminary data.</text>
</comment>
<reference evidence="2" key="1">
    <citation type="journal article" date="2019" name="Int. J. Syst. Evol. Microbiol.">
        <title>The Global Catalogue of Microorganisms (GCM) 10K type strain sequencing project: providing services to taxonomists for standard genome sequencing and annotation.</title>
        <authorList>
            <consortium name="The Broad Institute Genomics Platform"/>
            <consortium name="The Broad Institute Genome Sequencing Center for Infectious Disease"/>
            <person name="Wu L."/>
            <person name="Ma J."/>
        </authorList>
    </citation>
    <scope>NUCLEOTIDE SEQUENCE [LARGE SCALE GENOMIC DNA]</scope>
    <source>
        <strain evidence="2">CCM 7756</strain>
    </source>
</reference>
<evidence type="ECO:0000313" key="2">
    <source>
        <dbReference type="Proteomes" id="UP001595637"/>
    </source>
</evidence>
<accession>A0ABV7N6Z9</accession>
<keyword evidence="2" id="KW-1185">Reference proteome</keyword>
<dbReference type="EMBL" id="JBHRVQ010000001">
    <property type="protein sequence ID" value="MFC3389369.1"/>
    <property type="molecule type" value="Genomic_DNA"/>
</dbReference>
<proteinExistence type="predicted"/>
<dbReference type="RefSeq" id="WP_380656420.1">
    <property type="nucleotide sequence ID" value="NZ_JBHRVQ010000001.1"/>
</dbReference>
<gene>
    <name evidence="1" type="ORF">ACFOEO_12330</name>
</gene>
<protein>
    <submittedName>
        <fullName evidence="1">Uncharacterized protein</fullName>
    </submittedName>
</protein>
<organism evidence="1 2">
    <name type="scientific">Salinicoccus sesuvii</name>
    <dbReference type="NCBI Taxonomy" id="868281"/>
    <lineage>
        <taxon>Bacteria</taxon>
        <taxon>Bacillati</taxon>
        <taxon>Bacillota</taxon>
        <taxon>Bacilli</taxon>
        <taxon>Bacillales</taxon>
        <taxon>Staphylococcaceae</taxon>
        <taxon>Salinicoccus</taxon>
    </lineage>
</organism>
<evidence type="ECO:0000313" key="1">
    <source>
        <dbReference type="EMBL" id="MFC3389369.1"/>
    </source>
</evidence>
<dbReference type="Proteomes" id="UP001595637">
    <property type="component" value="Unassembled WGS sequence"/>
</dbReference>
<sequence length="140" mass="15993">MKIKTTKHMRLDELIKYIFDNDIRNTGFESSNGVEITVGSDGIFEFLDMNYAKDDLFTVQVEEEVTEKTVFDKLLFTYKNPSGCIRTACYEDSSMDDINKKFDVVGLRSLLIVHDNGLTTEIWNAVDGFLDDVVKDKDNA</sequence>